<dbReference type="AlphaFoldDB" id="A0A6A6UPI3"/>
<dbReference type="Proteomes" id="UP000799302">
    <property type="component" value="Unassembled WGS sequence"/>
</dbReference>
<organism evidence="1 2">
    <name type="scientific">Microthyrium microscopicum</name>
    <dbReference type="NCBI Taxonomy" id="703497"/>
    <lineage>
        <taxon>Eukaryota</taxon>
        <taxon>Fungi</taxon>
        <taxon>Dikarya</taxon>
        <taxon>Ascomycota</taxon>
        <taxon>Pezizomycotina</taxon>
        <taxon>Dothideomycetes</taxon>
        <taxon>Dothideomycetes incertae sedis</taxon>
        <taxon>Microthyriales</taxon>
        <taxon>Microthyriaceae</taxon>
        <taxon>Microthyrium</taxon>
    </lineage>
</organism>
<sequence>MHSLLARWPFISTRSILTTPKPLHSTLTVENPSRLPSSFLLPSLFAILPHTLYICCNSISSIALIPPIAYLTPLCLYSVIF</sequence>
<accession>A0A6A6UPI3</accession>
<keyword evidence="2" id="KW-1185">Reference proteome</keyword>
<evidence type="ECO:0000313" key="1">
    <source>
        <dbReference type="EMBL" id="KAF2674162.1"/>
    </source>
</evidence>
<protein>
    <submittedName>
        <fullName evidence="1">Uncharacterized protein</fullName>
    </submittedName>
</protein>
<proteinExistence type="predicted"/>
<gene>
    <name evidence="1" type="ORF">BT63DRAFT_3525</name>
</gene>
<dbReference type="EMBL" id="MU004230">
    <property type="protein sequence ID" value="KAF2674162.1"/>
    <property type="molecule type" value="Genomic_DNA"/>
</dbReference>
<evidence type="ECO:0000313" key="2">
    <source>
        <dbReference type="Proteomes" id="UP000799302"/>
    </source>
</evidence>
<reference evidence="1" key="1">
    <citation type="journal article" date="2020" name="Stud. Mycol.">
        <title>101 Dothideomycetes genomes: a test case for predicting lifestyles and emergence of pathogens.</title>
        <authorList>
            <person name="Haridas S."/>
            <person name="Albert R."/>
            <person name="Binder M."/>
            <person name="Bloem J."/>
            <person name="Labutti K."/>
            <person name="Salamov A."/>
            <person name="Andreopoulos B."/>
            <person name="Baker S."/>
            <person name="Barry K."/>
            <person name="Bills G."/>
            <person name="Bluhm B."/>
            <person name="Cannon C."/>
            <person name="Castanera R."/>
            <person name="Culley D."/>
            <person name="Daum C."/>
            <person name="Ezra D."/>
            <person name="Gonzalez J."/>
            <person name="Henrissat B."/>
            <person name="Kuo A."/>
            <person name="Liang C."/>
            <person name="Lipzen A."/>
            <person name="Lutzoni F."/>
            <person name="Magnuson J."/>
            <person name="Mondo S."/>
            <person name="Nolan M."/>
            <person name="Ohm R."/>
            <person name="Pangilinan J."/>
            <person name="Park H.-J."/>
            <person name="Ramirez L."/>
            <person name="Alfaro M."/>
            <person name="Sun H."/>
            <person name="Tritt A."/>
            <person name="Yoshinaga Y."/>
            <person name="Zwiers L.-H."/>
            <person name="Turgeon B."/>
            <person name="Goodwin S."/>
            <person name="Spatafora J."/>
            <person name="Crous P."/>
            <person name="Grigoriev I."/>
        </authorList>
    </citation>
    <scope>NUCLEOTIDE SEQUENCE</scope>
    <source>
        <strain evidence="1">CBS 115976</strain>
    </source>
</reference>
<name>A0A6A6UPI3_9PEZI</name>